<organism evidence="6 7">
    <name type="scientific">Kineosporia babensis</name>
    <dbReference type="NCBI Taxonomy" id="499548"/>
    <lineage>
        <taxon>Bacteria</taxon>
        <taxon>Bacillati</taxon>
        <taxon>Actinomycetota</taxon>
        <taxon>Actinomycetes</taxon>
        <taxon>Kineosporiales</taxon>
        <taxon>Kineosporiaceae</taxon>
        <taxon>Kineosporia</taxon>
    </lineage>
</organism>
<reference evidence="6" key="1">
    <citation type="submission" date="2021-11" db="EMBL/GenBank/DDBJ databases">
        <title>Streptomyces corallinus and Kineosporia corallina sp. nov., two new coral-derived marine actinobacteria.</title>
        <authorList>
            <person name="Buangrab K."/>
            <person name="Sutthacheep M."/>
            <person name="Yeemin T."/>
            <person name="Harunari E."/>
            <person name="Igarashi Y."/>
            <person name="Sripreechasak P."/>
            <person name="Kanchanasin P."/>
            <person name="Tanasupawat S."/>
            <person name="Phongsopitanun W."/>
        </authorList>
    </citation>
    <scope>NUCLEOTIDE SEQUENCE</scope>
    <source>
        <strain evidence="6">JCM 31032</strain>
    </source>
</reference>
<dbReference type="PANTHER" id="PTHR42804:SF1">
    <property type="entry name" value="ALDEHYDE DEHYDROGENASE-RELATED"/>
    <property type="match status" value="1"/>
</dbReference>
<dbReference type="InterPro" id="IPR016163">
    <property type="entry name" value="Ald_DH_C"/>
</dbReference>
<feature type="domain" description="Aldehyde dehydrogenase" evidence="5">
    <location>
        <begin position="26"/>
        <end position="489"/>
    </location>
</feature>
<evidence type="ECO:0000313" key="6">
    <source>
        <dbReference type="EMBL" id="MCD5311139.1"/>
    </source>
</evidence>
<dbReference type="InterPro" id="IPR029510">
    <property type="entry name" value="Ald_DH_CS_GLU"/>
</dbReference>
<dbReference type="RefSeq" id="WP_231440317.1">
    <property type="nucleotide sequence ID" value="NZ_JAJOMB010000004.1"/>
</dbReference>
<comment type="caution">
    <text evidence="6">The sequence shown here is derived from an EMBL/GenBank/DDBJ whole genome shotgun (WGS) entry which is preliminary data.</text>
</comment>
<evidence type="ECO:0000256" key="1">
    <source>
        <dbReference type="ARBA" id="ARBA00009986"/>
    </source>
</evidence>
<dbReference type="Gene3D" id="3.40.605.10">
    <property type="entry name" value="Aldehyde Dehydrogenase, Chain A, domain 1"/>
    <property type="match status" value="1"/>
</dbReference>
<dbReference type="Gene3D" id="3.40.309.10">
    <property type="entry name" value="Aldehyde Dehydrogenase, Chain A, domain 2"/>
    <property type="match status" value="1"/>
</dbReference>
<evidence type="ECO:0000259" key="5">
    <source>
        <dbReference type="Pfam" id="PF00171"/>
    </source>
</evidence>
<evidence type="ECO:0000256" key="4">
    <source>
        <dbReference type="RuleBase" id="RU003345"/>
    </source>
</evidence>
<accession>A0A9X1SSY9</accession>
<dbReference type="SUPFAM" id="SSF53720">
    <property type="entry name" value="ALDH-like"/>
    <property type="match status" value="1"/>
</dbReference>
<dbReference type="Pfam" id="PF00171">
    <property type="entry name" value="Aldedh"/>
    <property type="match status" value="1"/>
</dbReference>
<dbReference type="InterPro" id="IPR016161">
    <property type="entry name" value="Ald_DH/histidinol_DH"/>
</dbReference>
<feature type="active site" evidence="3">
    <location>
        <position position="263"/>
    </location>
</feature>
<dbReference type="PANTHER" id="PTHR42804">
    <property type="entry name" value="ALDEHYDE DEHYDROGENASE"/>
    <property type="match status" value="1"/>
</dbReference>
<evidence type="ECO:0000256" key="2">
    <source>
        <dbReference type="ARBA" id="ARBA00023002"/>
    </source>
</evidence>
<gene>
    <name evidence="6" type="ORF">LR394_09540</name>
</gene>
<keyword evidence="2 4" id="KW-0560">Oxidoreductase</keyword>
<proteinExistence type="inferred from homology"/>
<evidence type="ECO:0000256" key="3">
    <source>
        <dbReference type="PROSITE-ProRule" id="PRU10007"/>
    </source>
</evidence>
<dbReference type="PROSITE" id="PS00687">
    <property type="entry name" value="ALDEHYDE_DEHYDR_GLU"/>
    <property type="match status" value="1"/>
</dbReference>
<evidence type="ECO:0000313" key="7">
    <source>
        <dbReference type="Proteomes" id="UP001138997"/>
    </source>
</evidence>
<dbReference type="InterPro" id="IPR016162">
    <property type="entry name" value="Ald_DH_N"/>
</dbReference>
<keyword evidence="7" id="KW-1185">Reference proteome</keyword>
<dbReference type="EMBL" id="JAJOMB010000004">
    <property type="protein sequence ID" value="MCD5311139.1"/>
    <property type="molecule type" value="Genomic_DNA"/>
</dbReference>
<dbReference type="GO" id="GO:0016620">
    <property type="term" value="F:oxidoreductase activity, acting on the aldehyde or oxo group of donors, NAD or NADP as acceptor"/>
    <property type="evidence" value="ECO:0007669"/>
    <property type="project" value="InterPro"/>
</dbReference>
<sequence>MELLPSEDTTSELLHYERLFIGGRWTLPSSDATITVIAAGTGEIAGRVPEAVEADIDAAVSAARQAFDDPAGWSTWNPARRAEALESLVRELQSRGPAMIERLALQNGMPVTIGQAETEFPLAVLRHSIDLARNTPAEQQQPHTFGGTSTVRRRPLGVVAAITPWNFPQILASFKYAAALAAGCTVVLKPSPESVLDAMLLAEAVEASDIPDGVFNVVPGGREAGAHLVVHPDVDKVAFTGSTPAGRQIAETAGRLLRPVTLELGGKSAAIILEDADLDLSRIADDLYAATLMNSGQTCYIATRILAPRSRYEEVVDTFARFVSSLKVGDPRDPATQVGPVITETHRERVESFIAKGISEGARLVAGGGRPAGRDRGWFLEPTLFADVDNRSALAQEEVFGPVLTITPYTDVEDAIRLANESDYGLGGSVWTQNLELGMEVARRVRTGTIGVNRYFVDPGAPFGGVKSSGLGRELGPDALQPYQELQTIYS</sequence>
<protein>
    <submittedName>
        <fullName evidence="6">Aldehyde dehydrogenase</fullName>
    </submittedName>
</protein>
<dbReference type="AlphaFoldDB" id="A0A9X1SSY9"/>
<dbReference type="CDD" id="cd07139">
    <property type="entry name" value="ALDH_AldA-Rv0768"/>
    <property type="match status" value="1"/>
</dbReference>
<name>A0A9X1SSY9_9ACTN</name>
<comment type="similarity">
    <text evidence="1 4">Belongs to the aldehyde dehydrogenase family.</text>
</comment>
<dbReference type="FunFam" id="3.40.309.10:FF:000009">
    <property type="entry name" value="Aldehyde dehydrogenase A"/>
    <property type="match status" value="1"/>
</dbReference>
<dbReference type="FunFam" id="3.40.605.10:FF:000007">
    <property type="entry name" value="NAD/NADP-dependent betaine aldehyde dehydrogenase"/>
    <property type="match status" value="1"/>
</dbReference>
<dbReference type="Proteomes" id="UP001138997">
    <property type="component" value="Unassembled WGS sequence"/>
</dbReference>
<dbReference type="InterPro" id="IPR015590">
    <property type="entry name" value="Aldehyde_DH_dom"/>
</dbReference>